<feature type="region of interest" description="Disordered" evidence="1">
    <location>
        <begin position="61"/>
        <end position="90"/>
    </location>
</feature>
<dbReference type="Proteomes" id="UP000494110">
    <property type="component" value="Unassembled WGS sequence"/>
</dbReference>
<gene>
    <name evidence="2" type="ORF">BLA39750_02223</name>
</gene>
<dbReference type="EMBL" id="CABVQN010000008">
    <property type="protein sequence ID" value="VWC95955.1"/>
    <property type="molecule type" value="Genomic_DNA"/>
</dbReference>
<organism evidence="2 3">
    <name type="scientific">Burkholderia lata (strain ATCC 17760 / DSM 23089 / LMG 22485 / NCIMB 9086 / R18194 / 383)</name>
    <dbReference type="NCBI Taxonomy" id="482957"/>
    <lineage>
        <taxon>Bacteria</taxon>
        <taxon>Pseudomonadati</taxon>
        <taxon>Pseudomonadota</taxon>
        <taxon>Betaproteobacteria</taxon>
        <taxon>Burkholderiales</taxon>
        <taxon>Burkholderiaceae</taxon>
        <taxon>Burkholderia</taxon>
        <taxon>Burkholderia cepacia complex</taxon>
    </lineage>
</organism>
<evidence type="ECO:0000313" key="2">
    <source>
        <dbReference type="EMBL" id="VWC95955.1"/>
    </source>
</evidence>
<accession>A0A6P2W5B2</accession>
<dbReference type="RefSeq" id="WP_175012200.1">
    <property type="nucleotide sequence ID" value="NZ_CABVQN010000008.1"/>
</dbReference>
<name>A0A6P2W5B2_BURL3</name>
<proteinExistence type="predicted"/>
<sequence length="90" mass="9743">MAILETTYADQFQGVTQNYLYDWARRTGNLGSLASYYVEARVDGDTGRPIYNIRPIADQASAPSIDGSDPLPINQSPGDATVTAETNTLT</sequence>
<evidence type="ECO:0000256" key="1">
    <source>
        <dbReference type="SAM" id="MobiDB-lite"/>
    </source>
</evidence>
<evidence type="ECO:0000313" key="3">
    <source>
        <dbReference type="Proteomes" id="UP000494110"/>
    </source>
</evidence>
<reference evidence="2 3" key="1">
    <citation type="submission" date="2019-09" db="EMBL/GenBank/DDBJ databases">
        <authorList>
            <person name="Depoorter E."/>
        </authorList>
    </citation>
    <scope>NUCLEOTIDE SEQUENCE [LARGE SCALE GENOMIC DNA]</scope>
    <source>
        <strain evidence="2">R-39750</strain>
    </source>
</reference>
<protein>
    <submittedName>
        <fullName evidence="2">Uncharacterized protein</fullName>
    </submittedName>
</protein>
<feature type="compositionally biased region" description="Polar residues" evidence="1">
    <location>
        <begin position="73"/>
        <end position="90"/>
    </location>
</feature>
<dbReference type="AlphaFoldDB" id="A0A6P2W5B2"/>